<evidence type="ECO:0000313" key="11">
    <source>
        <dbReference type="Proteomes" id="UP000184383"/>
    </source>
</evidence>
<name>A0A1L9RN92_ASPWE</name>
<dbReference type="OrthoDB" id="10261408at2759"/>
<evidence type="ECO:0000256" key="5">
    <source>
        <dbReference type="ARBA" id="ARBA00023163"/>
    </source>
</evidence>
<evidence type="ECO:0000256" key="6">
    <source>
        <dbReference type="ARBA" id="ARBA00023242"/>
    </source>
</evidence>
<feature type="domain" description="C2H2-type" evidence="9">
    <location>
        <begin position="34"/>
        <end position="61"/>
    </location>
</feature>
<dbReference type="Pfam" id="PF00172">
    <property type="entry name" value="Zn_clus"/>
    <property type="match status" value="1"/>
</dbReference>
<evidence type="ECO:0008006" key="12">
    <source>
        <dbReference type="Google" id="ProtNLM"/>
    </source>
</evidence>
<keyword evidence="3" id="KW-0805">Transcription regulation</keyword>
<dbReference type="GO" id="GO:0000981">
    <property type="term" value="F:DNA-binding transcription factor activity, RNA polymerase II-specific"/>
    <property type="evidence" value="ECO:0007669"/>
    <property type="project" value="InterPro"/>
</dbReference>
<gene>
    <name evidence="10" type="ORF">ASPWEDRAFT_37873</name>
</gene>
<dbReference type="STRING" id="1073089.A0A1L9RN92"/>
<evidence type="ECO:0000256" key="2">
    <source>
        <dbReference type="ARBA" id="ARBA00022833"/>
    </source>
</evidence>
<feature type="domain" description="C2H2-type" evidence="9">
    <location>
        <begin position="6"/>
        <end position="35"/>
    </location>
</feature>
<proteinExistence type="predicted"/>
<dbReference type="GO" id="GO:0008270">
    <property type="term" value="F:zinc ion binding"/>
    <property type="evidence" value="ECO:0007669"/>
    <property type="project" value="UniProtKB-KW"/>
</dbReference>
<dbReference type="Gene3D" id="4.10.240.10">
    <property type="entry name" value="Zn(2)-C6 fungal-type DNA-binding domain"/>
    <property type="match status" value="1"/>
</dbReference>
<dbReference type="Pfam" id="PF04082">
    <property type="entry name" value="Fungal_trans"/>
    <property type="match status" value="1"/>
</dbReference>
<accession>A0A1L9RN92</accession>
<dbReference type="InterPro" id="IPR036864">
    <property type="entry name" value="Zn2-C6_fun-type_DNA-bd_sf"/>
</dbReference>
<reference evidence="11" key="1">
    <citation type="journal article" date="2017" name="Genome Biol.">
        <title>Comparative genomics reveals high biological diversity and specific adaptations in the industrially and medically important fungal genus Aspergillus.</title>
        <authorList>
            <person name="de Vries R.P."/>
            <person name="Riley R."/>
            <person name="Wiebenga A."/>
            <person name="Aguilar-Osorio G."/>
            <person name="Amillis S."/>
            <person name="Uchima C.A."/>
            <person name="Anderluh G."/>
            <person name="Asadollahi M."/>
            <person name="Askin M."/>
            <person name="Barry K."/>
            <person name="Battaglia E."/>
            <person name="Bayram O."/>
            <person name="Benocci T."/>
            <person name="Braus-Stromeyer S.A."/>
            <person name="Caldana C."/>
            <person name="Canovas D."/>
            <person name="Cerqueira G.C."/>
            <person name="Chen F."/>
            <person name="Chen W."/>
            <person name="Choi C."/>
            <person name="Clum A."/>
            <person name="Dos Santos R.A."/>
            <person name="Damasio A.R."/>
            <person name="Diallinas G."/>
            <person name="Emri T."/>
            <person name="Fekete E."/>
            <person name="Flipphi M."/>
            <person name="Freyberg S."/>
            <person name="Gallo A."/>
            <person name="Gournas C."/>
            <person name="Habgood R."/>
            <person name="Hainaut M."/>
            <person name="Harispe M.L."/>
            <person name="Henrissat B."/>
            <person name="Hilden K.S."/>
            <person name="Hope R."/>
            <person name="Hossain A."/>
            <person name="Karabika E."/>
            <person name="Karaffa L."/>
            <person name="Karanyi Z."/>
            <person name="Krasevec N."/>
            <person name="Kuo A."/>
            <person name="Kusch H."/>
            <person name="LaButti K."/>
            <person name="Lagendijk E.L."/>
            <person name="Lapidus A."/>
            <person name="Levasseur A."/>
            <person name="Lindquist E."/>
            <person name="Lipzen A."/>
            <person name="Logrieco A.F."/>
            <person name="MacCabe A."/>
            <person name="Maekelae M.R."/>
            <person name="Malavazi I."/>
            <person name="Melin P."/>
            <person name="Meyer V."/>
            <person name="Mielnichuk N."/>
            <person name="Miskei M."/>
            <person name="Molnar A.P."/>
            <person name="Mule G."/>
            <person name="Ngan C.Y."/>
            <person name="Orejas M."/>
            <person name="Orosz E."/>
            <person name="Ouedraogo J.P."/>
            <person name="Overkamp K.M."/>
            <person name="Park H.-S."/>
            <person name="Perrone G."/>
            <person name="Piumi F."/>
            <person name="Punt P.J."/>
            <person name="Ram A.F."/>
            <person name="Ramon A."/>
            <person name="Rauscher S."/>
            <person name="Record E."/>
            <person name="Riano-Pachon D.M."/>
            <person name="Robert V."/>
            <person name="Roehrig J."/>
            <person name="Ruller R."/>
            <person name="Salamov A."/>
            <person name="Salih N.S."/>
            <person name="Samson R.A."/>
            <person name="Sandor E."/>
            <person name="Sanguinetti M."/>
            <person name="Schuetze T."/>
            <person name="Sepcic K."/>
            <person name="Shelest E."/>
            <person name="Sherlock G."/>
            <person name="Sophianopoulou V."/>
            <person name="Squina F.M."/>
            <person name="Sun H."/>
            <person name="Susca A."/>
            <person name="Todd R.B."/>
            <person name="Tsang A."/>
            <person name="Unkles S.E."/>
            <person name="van de Wiele N."/>
            <person name="van Rossen-Uffink D."/>
            <person name="Oliveira J.V."/>
            <person name="Vesth T.C."/>
            <person name="Visser J."/>
            <person name="Yu J.-H."/>
            <person name="Zhou M."/>
            <person name="Andersen M.R."/>
            <person name="Archer D.B."/>
            <person name="Baker S.E."/>
            <person name="Benoit I."/>
            <person name="Brakhage A.A."/>
            <person name="Braus G.H."/>
            <person name="Fischer R."/>
            <person name="Frisvad J.C."/>
            <person name="Goldman G.H."/>
            <person name="Houbraken J."/>
            <person name="Oakley B."/>
            <person name="Pocsi I."/>
            <person name="Scazzocchio C."/>
            <person name="Seiboth B."/>
            <person name="vanKuyk P.A."/>
            <person name="Wortman J."/>
            <person name="Dyer P.S."/>
            <person name="Grigoriev I.V."/>
        </authorList>
    </citation>
    <scope>NUCLEOTIDE SEQUENCE [LARGE SCALE GENOMIC DNA]</scope>
    <source>
        <strain evidence="11">DTO 134E9</strain>
    </source>
</reference>
<dbReference type="PROSITE" id="PS50157">
    <property type="entry name" value="ZINC_FINGER_C2H2_2"/>
    <property type="match status" value="2"/>
</dbReference>
<dbReference type="VEuPathDB" id="FungiDB:ASPWEDRAFT_37873"/>
<keyword evidence="5" id="KW-0804">Transcription</keyword>
<evidence type="ECO:0000256" key="4">
    <source>
        <dbReference type="ARBA" id="ARBA00023125"/>
    </source>
</evidence>
<dbReference type="SMART" id="SM00355">
    <property type="entry name" value="ZnF_C2H2"/>
    <property type="match status" value="2"/>
</dbReference>
<dbReference type="SUPFAM" id="SSF57701">
    <property type="entry name" value="Zn2/Cys6 DNA-binding domain"/>
    <property type="match status" value="1"/>
</dbReference>
<dbReference type="PANTHER" id="PTHR47660">
    <property type="entry name" value="TRANSCRIPTION FACTOR WITH C2H2 AND ZN(2)-CYS(6) DNA BINDING DOMAIN (EUROFUNG)-RELATED-RELATED"/>
    <property type="match status" value="1"/>
</dbReference>
<evidence type="ECO:0000259" key="9">
    <source>
        <dbReference type="PROSITE" id="PS50157"/>
    </source>
</evidence>
<evidence type="ECO:0000313" key="10">
    <source>
        <dbReference type="EMBL" id="OJJ36298.1"/>
    </source>
</evidence>
<keyword evidence="6" id="KW-0539">Nucleus</keyword>
<evidence type="ECO:0000259" key="8">
    <source>
        <dbReference type="PROSITE" id="PS50048"/>
    </source>
</evidence>
<dbReference type="GO" id="GO:0006351">
    <property type="term" value="P:DNA-templated transcription"/>
    <property type="evidence" value="ECO:0007669"/>
    <property type="project" value="InterPro"/>
</dbReference>
<evidence type="ECO:0000256" key="7">
    <source>
        <dbReference type="PROSITE-ProRule" id="PRU00042"/>
    </source>
</evidence>
<evidence type="ECO:0000256" key="3">
    <source>
        <dbReference type="ARBA" id="ARBA00023015"/>
    </source>
</evidence>
<dbReference type="GeneID" id="63750622"/>
<keyword evidence="11" id="KW-1185">Reference proteome</keyword>
<dbReference type="Gene3D" id="3.30.160.60">
    <property type="entry name" value="Classic Zinc Finger"/>
    <property type="match status" value="1"/>
</dbReference>
<sequence>MPDRKYQCHFPGCSLRYSRKEHLNRHAAQHCRMFPCSHCASTFRRSDTLRRHMHHHHPDVECNLSRRPKACNGCNSRKSRCTGGIPCDRCRERQIRCSLESHSPDIPDEQMSIEQPSHDLSNTQHYIDIYFNQFHPAWPILHRGSFDKDNEPALLVQTVYMIGLWLSGDAVAKDAAKSLHQRHRVLIEQHRDQWDTSYTESDRIISPWPTATYQAILLHIIFSLITRKQSSVGIDLKLEIPASDYHLLYALVKTCIKQGMFCYADILAQSSDTAPIVCVWVAVEETKRFSMALYKVCKSCEVCPVLDDHQVQPHDLLTLGNLHFTLPDDDYLWDAGTNEELTDRLAEQARDRGQTSNREGDWISSCKDTVLSSKVKFDWI</sequence>
<dbReference type="EMBL" id="KV878211">
    <property type="protein sequence ID" value="OJJ36298.1"/>
    <property type="molecule type" value="Genomic_DNA"/>
</dbReference>
<protein>
    <recommendedName>
        <fullName evidence="12">C2H2-type domain-containing protein</fullName>
    </recommendedName>
</protein>
<dbReference type="RefSeq" id="XP_040689974.1">
    <property type="nucleotide sequence ID" value="XM_040834774.1"/>
</dbReference>
<feature type="domain" description="Zn(2)-C6 fungal-type" evidence="8">
    <location>
        <begin position="70"/>
        <end position="99"/>
    </location>
</feature>
<dbReference type="Proteomes" id="UP000184383">
    <property type="component" value="Unassembled WGS sequence"/>
</dbReference>
<dbReference type="InterPro" id="IPR007219">
    <property type="entry name" value="XnlR_reg_dom"/>
</dbReference>
<dbReference type="PROSITE" id="PS00028">
    <property type="entry name" value="ZINC_FINGER_C2H2_1"/>
    <property type="match status" value="2"/>
</dbReference>
<dbReference type="AlphaFoldDB" id="A0A1L9RN92"/>
<dbReference type="InterPro" id="IPR013087">
    <property type="entry name" value="Znf_C2H2_type"/>
</dbReference>
<dbReference type="SMART" id="SM00066">
    <property type="entry name" value="GAL4"/>
    <property type="match status" value="1"/>
</dbReference>
<keyword evidence="4" id="KW-0238">DNA-binding</keyword>
<keyword evidence="2" id="KW-0862">Zinc</keyword>
<organism evidence="10 11">
    <name type="scientific">Aspergillus wentii DTO 134E9</name>
    <dbReference type="NCBI Taxonomy" id="1073089"/>
    <lineage>
        <taxon>Eukaryota</taxon>
        <taxon>Fungi</taxon>
        <taxon>Dikarya</taxon>
        <taxon>Ascomycota</taxon>
        <taxon>Pezizomycotina</taxon>
        <taxon>Eurotiomycetes</taxon>
        <taxon>Eurotiomycetidae</taxon>
        <taxon>Eurotiales</taxon>
        <taxon>Aspergillaceae</taxon>
        <taxon>Aspergillus</taxon>
        <taxon>Aspergillus subgen. Cremei</taxon>
    </lineage>
</organism>
<keyword evidence="7" id="KW-0863">Zinc-finger</keyword>
<dbReference type="PROSITE" id="PS50048">
    <property type="entry name" value="ZN2_CY6_FUNGAL_2"/>
    <property type="match status" value="1"/>
</dbReference>
<dbReference type="GO" id="GO:0003677">
    <property type="term" value="F:DNA binding"/>
    <property type="evidence" value="ECO:0007669"/>
    <property type="project" value="UniProtKB-KW"/>
</dbReference>
<evidence type="ECO:0000256" key="1">
    <source>
        <dbReference type="ARBA" id="ARBA00022723"/>
    </source>
</evidence>
<keyword evidence="1" id="KW-0479">Metal-binding</keyword>
<dbReference type="PANTHER" id="PTHR47660:SF7">
    <property type="entry name" value="TRANSCRIPTION FACTOR WITH C2H2 AND ZN(2)-CYS(6) DNA BINDING DOMAIN (EUROFUNG)"/>
    <property type="match status" value="1"/>
</dbReference>
<dbReference type="InterPro" id="IPR001138">
    <property type="entry name" value="Zn2Cys6_DnaBD"/>
</dbReference>